<evidence type="ECO:0000313" key="2">
    <source>
        <dbReference type="EMBL" id="EFP08725.1"/>
    </source>
</evidence>
<keyword evidence="3" id="KW-1185">Reference proteome</keyword>
<dbReference type="Proteomes" id="UP000008281">
    <property type="component" value="Unassembled WGS sequence"/>
</dbReference>
<proteinExistence type="predicted"/>
<name>E3MTJ0_CAERE</name>
<evidence type="ECO:0000313" key="3">
    <source>
        <dbReference type="Proteomes" id="UP000008281"/>
    </source>
</evidence>
<dbReference type="AlphaFoldDB" id="E3MTJ0"/>
<gene>
    <name evidence="2" type="ORF">CRE_19826</name>
</gene>
<dbReference type="Gene3D" id="1.10.10.1450">
    <property type="match status" value="1"/>
</dbReference>
<dbReference type="Pfam" id="PF17906">
    <property type="entry name" value="HTH_48"/>
    <property type="match status" value="1"/>
</dbReference>
<dbReference type="SMART" id="SM00256">
    <property type="entry name" value="FBOX"/>
    <property type="match status" value="1"/>
</dbReference>
<dbReference type="RefSeq" id="XP_003100516.2">
    <property type="nucleotide sequence ID" value="XM_003100468.2"/>
</dbReference>
<dbReference type="Pfam" id="PF00646">
    <property type="entry name" value="F-box"/>
    <property type="match status" value="1"/>
</dbReference>
<dbReference type="EMBL" id="DS268476">
    <property type="protein sequence ID" value="EFP08725.1"/>
    <property type="molecule type" value="Genomic_DNA"/>
</dbReference>
<dbReference type="CTD" id="9814808"/>
<dbReference type="CDD" id="cd22150">
    <property type="entry name" value="F-box_CeFBXA-like"/>
    <property type="match status" value="1"/>
</dbReference>
<dbReference type="PANTHER" id="PTHR23015:SF4">
    <property type="entry name" value="DUF38 DOMAIN-CONTAINING PROTEIN-RELATED"/>
    <property type="match status" value="1"/>
</dbReference>
<dbReference type="InterPro" id="IPR036047">
    <property type="entry name" value="F-box-like_dom_sf"/>
</dbReference>
<dbReference type="HOGENOM" id="CLU_030831_3_2_1"/>
<protein>
    <recommendedName>
        <fullName evidence="1">F-box domain-containing protein</fullName>
    </recommendedName>
</protein>
<dbReference type="InParanoid" id="E3MTJ0"/>
<dbReference type="GeneID" id="9814808"/>
<organism evidence="3">
    <name type="scientific">Caenorhabditis remanei</name>
    <name type="common">Caenorhabditis vulgaris</name>
    <dbReference type="NCBI Taxonomy" id="31234"/>
    <lineage>
        <taxon>Eukaryota</taxon>
        <taxon>Metazoa</taxon>
        <taxon>Ecdysozoa</taxon>
        <taxon>Nematoda</taxon>
        <taxon>Chromadorea</taxon>
        <taxon>Rhabditida</taxon>
        <taxon>Rhabditina</taxon>
        <taxon>Rhabditomorpha</taxon>
        <taxon>Rhabditoidea</taxon>
        <taxon>Rhabditidae</taxon>
        <taxon>Peloderinae</taxon>
        <taxon>Caenorhabditis</taxon>
    </lineage>
</organism>
<dbReference type="InterPro" id="IPR002900">
    <property type="entry name" value="DUF38/FTH_CAE_spp"/>
</dbReference>
<dbReference type="PANTHER" id="PTHR23015">
    <property type="entry name" value="UNCHARACTERIZED C.ELEGANS PROTEIN"/>
    <property type="match status" value="1"/>
</dbReference>
<dbReference type="OMA" id="WENFERC"/>
<dbReference type="SUPFAM" id="SSF81383">
    <property type="entry name" value="F-box domain"/>
    <property type="match status" value="1"/>
</dbReference>
<dbReference type="InterPro" id="IPR001810">
    <property type="entry name" value="F-box_dom"/>
</dbReference>
<dbReference type="KEGG" id="crq:GCK72_021165"/>
<evidence type="ECO:0000259" key="1">
    <source>
        <dbReference type="PROSITE" id="PS50181"/>
    </source>
</evidence>
<dbReference type="InterPro" id="IPR040161">
    <property type="entry name" value="FB224"/>
</dbReference>
<dbReference type="Pfam" id="PF01827">
    <property type="entry name" value="FTH"/>
    <property type="match status" value="1"/>
</dbReference>
<dbReference type="GO" id="GO:0045087">
    <property type="term" value="P:innate immune response"/>
    <property type="evidence" value="ECO:0007669"/>
    <property type="project" value="TreeGrafter"/>
</dbReference>
<dbReference type="PROSITE" id="PS50181">
    <property type="entry name" value="FBOX"/>
    <property type="match status" value="1"/>
</dbReference>
<sequence>MSEILSTNPLAIRYLILYEVLLKRSVEEGYQNLCEALGNNQYDYVDYQFWYYRFYHGNVDLEYDRSADPKQLVLFDLPSEILGLIVGELDIKDRMRTRKVCHLLRDTVDRQPIVINDCAVRLPFDRTSGLELNEYINQYSQKDQNCVIYCNHPKRSKQIQINEAYHMDIVLNDLAILFKSSNVRIDDLELVFKREAKYGVDSCLRLIRKVSNLYVDGLVLKVENTKLALSALSSFKPGSFRCLTIDFCVPKKEVGILYDSRIIGTEQFRQAEEIDIVKYGIIDPIHLESFYHCNRFTITLSSLSAENILQLRDALASSDNFEECFIYLSRPLNLSNIGKSLEANVSDGAPFFNCEYPCPDTDSYLDIKVRPSKVFIFCYSTLESDDENSN</sequence>
<reference evidence="2" key="1">
    <citation type="submission" date="2007-07" db="EMBL/GenBank/DDBJ databases">
        <title>PCAP assembly of the Caenorhabditis remanei genome.</title>
        <authorList>
            <consortium name="The Caenorhabditis remanei Sequencing Consortium"/>
            <person name="Wilson R.K."/>
        </authorList>
    </citation>
    <scope>NUCLEOTIDE SEQUENCE [LARGE SCALE GENOMIC DNA]</scope>
    <source>
        <strain evidence="2">PB4641</strain>
    </source>
</reference>
<dbReference type="InterPro" id="IPR041426">
    <property type="entry name" value="Mos1_HTH"/>
</dbReference>
<accession>E3MTJ0</accession>
<dbReference type="OrthoDB" id="3256413at2759"/>
<feature type="domain" description="F-box" evidence="1">
    <location>
        <begin position="71"/>
        <end position="122"/>
    </location>
</feature>